<dbReference type="Pfam" id="PF01047">
    <property type="entry name" value="MarR"/>
    <property type="match status" value="1"/>
</dbReference>
<feature type="domain" description="HTH marR-type" evidence="4">
    <location>
        <begin position="17"/>
        <end position="156"/>
    </location>
</feature>
<dbReference type="EMBL" id="FWXD01000019">
    <property type="protein sequence ID" value="SMC27861.1"/>
    <property type="molecule type" value="Genomic_DNA"/>
</dbReference>
<keyword evidence="1" id="KW-0805">Transcription regulation</keyword>
<evidence type="ECO:0000256" key="3">
    <source>
        <dbReference type="ARBA" id="ARBA00023163"/>
    </source>
</evidence>
<dbReference type="OrthoDB" id="8911933at2"/>
<dbReference type="Proteomes" id="UP000192761">
    <property type="component" value="Unassembled WGS sequence"/>
</dbReference>
<dbReference type="InterPro" id="IPR036390">
    <property type="entry name" value="WH_DNA-bd_sf"/>
</dbReference>
<dbReference type="STRING" id="1121001.SAMN02745857_03000"/>
<evidence type="ECO:0000313" key="5">
    <source>
        <dbReference type="EMBL" id="SMC27861.1"/>
    </source>
</evidence>
<dbReference type="PANTHER" id="PTHR42756">
    <property type="entry name" value="TRANSCRIPTIONAL REGULATOR, MARR"/>
    <property type="match status" value="1"/>
</dbReference>
<keyword evidence="6" id="KW-1185">Reference proteome</keyword>
<dbReference type="SMART" id="SM00347">
    <property type="entry name" value="HTH_MARR"/>
    <property type="match status" value="1"/>
</dbReference>
<dbReference type="GO" id="GO:0003700">
    <property type="term" value="F:DNA-binding transcription factor activity"/>
    <property type="evidence" value="ECO:0007669"/>
    <property type="project" value="InterPro"/>
</dbReference>
<evidence type="ECO:0000256" key="2">
    <source>
        <dbReference type="ARBA" id="ARBA00023125"/>
    </source>
</evidence>
<accession>A0A1W1XWE2</accession>
<proteinExistence type="predicted"/>
<dbReference type="InterPro" id="IPR036388">
    <property type="entry name" value="WH-like_DNA-bd_sf"/>
</dbReference>
<organism evidence="5 6">
    <name type="scientific">Andreprevotia lacus DSM 23236</name>
    <dbReference type="NCBI Taxonomy" id="1121001"/>
    <lineage>
        <taxon>Bacteria</taxon>
        <taxon>Pseudomonadati</taxon>
        <taxon>Pseudomonadota</taxon>
        <taxon>Betaproteobacteria</taxon>
        <taxon>Neisseriales</taxon>
        <taxon>Chitinibacteraceae</taxon>
        <taxon>Andreprevotia</taxon>
    </lineage>
</organism>
<sequence>MSSATPHPPASRPLSPDLEVLKQFRIIFKSIRRHFDHIREYSGLSGAQLWALSCIKDNPCLRVSDLARAMTVHQSTASNLVEKLVSIGAISRQKSSEDQRVTTLVVSGLGERMLSDAPGPVQGILPNALARMEPDTLRALHANLEALLAVMDDLEAEAANIPLSDI</sequence>
<dbReference type="Gene3D" id="1.10.10.10">
    <property type="entry name" value="Winged helix-like DNA-binding domain superfamily/Winged helix DNA-binding domain"/>
    <property type="match status" value="1"/>
</dbReference>
<evidence type="ECO:0000259" key="4">
    <source>
        <dbReference type="PROSITE" id="PS50995"/>
    </source>
</evidence>
<keyword evidence="3" id="KW-0804">Transcription</keyword>
<protein>
    <submittedName>
        <fullName evidence="5">DNA-binding transcriptional regulator, MarR family</fullName>
    </submittedName>
</protein>
<dbReference type="RefSeq" id="WP_084091655.1">
    <property type="nucleotide sequence ID" value="NZ_FWXD01000019.1"/>
</dbReference>
<keyword evidence="2 5" id="KW-0238">DNA-binding</keyword>
<dbReference type="PANTHER" id="PTHR42756:SF1">
    <property type="entry name" value="TRANSCRIPTIONAL REPRESSOR OF EMRAB OPERON"/>
    <property type="match status" value="1"/>
</dbReference>
<evidence type="ECO:0000313" key="6">
    <source>
        <dbReference type="Proteomes" id="UP000192761"/>
    </source>
</evidence>
<name>A0A1W1XWE2_9NEIS</name>
<dbReference type="GO" id="GO:0003677">
    <property type="term" value="F:DNA binding"/>
    <property type="evidence" value="ECO:0007669"/>
    <property type="project" value="UniProtKB-KW"/>
</dbReference>
<reference evidence="5 6" key="1">
    <citation type="submission" date="2017-04" db="EMBL/GenBank/DDBJ databases">
        <authorList>
            <person name="Afonso C.L."/>
            <person name="Miller P.J."/>
            <person name="Scott M.A."/>
            <person name="Spackman E."/>
            <person name="Goraichik I."/>
            <person name="Dimitrov K.M."/>
            <person name="Suarez D.L."/>
            <person name="Swayne D.E."/>
        </authorList>
    </citation>
    <scope>NUCLEOTIDE SEQUENCE [LARGE SCALE GENOMIC DNA]</scope>
    <source>
        <strain evidence="5 6">DSM 23236</strain>
    </source>
</reference>
<dbReference type="SUPFAM" id="SSF46785">
    <property type="entry name" value="Winged helix' DNA-binding domain"/>
    <property type="match status" value="1"/>
</dbReference>
<dbReference type="PROSITE" id="PS01117">
    <property type="entry name" value="HTH_MARR_1"/>
    <property type="match status" value="1"/>
</dbReference>
<dbReference type="AlphaFoldDB" id="A0A1W1XWE2"/>
<dbReference type="InterPro" id="IPR023187">
    <property type="entry name" value="Tscrpt_reg_MarR-type_CS"/>
</dbReference>
<gene>
    <name evidence="5" type="ORF">SAMN02745857_03000</name>
</gene>
<dbReference type="InterPro" id="IPR000835">
    <property type="entry name" value="HTH_MarR-typ"/>
</dbReference>
<evidence type="ECO:0000256" key="1">
    <source>
        <dbReference type="ARBA" id="ARBA00023015"/>
    </source>
</evidence>
<dbReference type="PROSITE" id="PS50995">
    <property type="entry name" value="HTH_MARR_2"/>
    <property type="match status" value="1"/>
</dbReference>